<comment type="caution">
    <text evidence="1">The sequence shown here is derived from an EMBL/GenBank/DDBJ whole genome shotgun (WGS) entry which is preliminary data.</text>
</comment>
<dbReference type="EMBL" id="SRLO01000219">
    <property type="protein sequence ID" value="TNN66398.1"/>
    <property type="molecule type" value="Genomic_DNA"/>
</dbReference>
<organism evidence="1 2">
    <name type="scientific">Liparis tanakae</name>
    <name type="common">Tanaka's snailfish</name>
    <dbReference type="NCBI Taxonomy" id="230148"/>
    <lineage>
        <taxon>Eukaryota</taxon>
        <taxon>Metazoa</taxon>
        <taxon>Chordata</taxon>
        <taxon>Craniata</taxon>
        <taxon>Vertebrata</taxon>
        <taxon>Euteleostomi</taxon>
        <taxon>Actinopterygii</taxon>
        <taxon>Neopterygii</taxon>
        <taxon>Teleostei</taxon>
        <taxon>Neoteleostei</taxon>
        <taxon>Acanthomorphata</taxon>
        <taxon>Eupercaria</taxon>
        <taxon>Perciformes</taxon>
        <taxon>Cottioidei</taxon>
        <taxon>Cottales</taxon>
        <taxon>Liparidae</taxon>
        <taxon>Liparis</taxon>
    </lineage>
</organism>
<gene>
    <name evidence="1" type="ORF">EYF80_023305</name>
</gene>
<dbReference type="Proteomes" id="UP000314294">
    <property type="component" value="Unassembled WGS sequence"/>
</dbReference>
<sequence>MELTGWEEHVKGHSQEALRMKKPELTSVFSYSKETLQLFQNSQGFLLSRLKALNNDSRMKTLQHKIKKRMLWKENISSSKH</sequence>
<accession>A0A4Z2HKN4</accession>
<evidence type="ECO:0000313" key="2">
    <source>
        <dbReference type="Proteomes" id="UP000314294"/>
    </source>
</evidence>
<protein>
    <submittedName>
        <fullName evidence="1">Uncharacterized protein</fullName>
    </submittedName>
</protein>
<keyword evidence="2" id="KW-1185">Reference proteome</keyword>
<evidence type="ECO:0000313" key="1">
    <source>
        <dbReference type="EMBL" id="TNN66398.1"/>
    </source>
</evidence>
<reference evidence="1 2" key="1">
    <citation type="submission" date="2019-03" db="EMBL/GenBank/DDBJ databases">
        <title>First draft genome of Liparis tanakae, snailfish: a comprehensive survey of snailfish specific genes.</title>
        <authorList>
            <person name="Kim W."/>
            <person name="Song I."/>
            <person name="Jeong J.-H."/>
            <person name="Kim D."/>
            <person name="Kim S."/>
            <person name="Ryu S."/>
            <person name="Song J.Y."/>
            <person name="Lee S.K."/>
        </authorList>
    </citation>
    <scope>NUCLEOTIDE SEQUENCE [LARGE SCALE GENOMIC DNA]</scope>
    <source>
        <tissue evidence="1">Muscle</tissue>
    </source>
</reference>
<name>A0A4Z2HKN4_9TELE</name>
<proteinExistence type="predicted"/>
<dbReference type="AlphaFoldDB" id="A0A4Z2HKN4"/>